<comment type="subcellular location">
    <subcellularLocation>
        <location evidence="2">Cell inner membrane</location>
        <topology evidence="2">Single-pass type II membrane protein</topology>
        <orientation evidence="2">Periplasmic side</orientation>
    </subcellularLocation>
</comment>
<dbReference type="GO" id="GO:0005886">
    <property type="term" value="C:plasma membrane"/>
    <property type="evidence" value="ECO:0007669"/>
    <property type="project" value="UniProtKB-SubCell"/>
</dbReference>
<proteinExistence type="inferred from homology"/>
<protein>
    <recommendedName>
        <fullName evidence="4">Cytochrome c oxidase assembly protein CtaG</fullName>
    </recommendedName>
</protein>
<name>A0A7W4WHB9_9GAMM</name>
<evidence type="ECO:0000256" key="2">
    <source>
        <dbReference type="ARBA" id="ARBA00004382"/>
    </source>
</evidence>
<evidence type="ECO:0000313" key="13">
    <source>
        <dbReference type="Proteomes" id="UP000535937"/>
    </source>
</evidence>
<evidence type="ECO:0000256" key="7">
    <source>
        <dbReference type="ARBA" id="ARBA00022989"/>
    </source>
</evidence>
<evidence type="ECO:0000256" key="3">
    <source>
        <dbReference type="ARBA" id="ARBA00009620"/>
    </source>
</evidence>
<feature type="transmembrane region" description="Helical" evidence="11">
    <location>
        <begin position="12"/>
        <end position="32"/>
    </location>
</feature>
<keyword evidence="7 11" id="KW-1133">Transmembrane helix</keyword>
<dbReference type="Pfam" id="PF04442">
    <property type="entry name" value="CtaG_Cox11"/>
    <property type="match status" value="1"/>
</dbReference>
<dbReference type="Proteomes" id="UP000535937">
    <property type="component" value="Unassembled WGS sequence"/>
</dbReference>
<evidence type="ECO:0000313" key="12">
    <source>
        <dbReference type="EMBL" id="MBB3063591.1"/>
    </source>
</evidence>
<dbReference type="NCBIfam" id="NF003465">
    <property type="entry name" value="PRK05089.1"/>
    <property type="match status" value="1"/>
</dbReference>
<gene>
    <name evidence="12" type="ORF">FHS09_004451</name>
</gene>
<dbReference type="InterPro" id="IPR007533">
    <property type="entry name" value="Cyt_c_oxidase_assmbl_CtaG"/>
</dbReference>
<evidence type="ECO:0000256" key="10">
    <source>
        <dbReference type="SAM" id="MobiDB-lite"/>
    </source>
</evidence>
<comment type="function">
    <text evidence="1">Exerts its effect at some terminal stage of cytochrome c oxidase synthesis, probably by being involved in the insertion of the copper B into subunit I.</text>
</comment>
<dbReference type="Gene3D" id="2.60.370.10">
    <property type="entry name" value="Ctag/Cox11"/>
    <property type="match status" value="1"/>
</dbReference>
<dbReference type="EMBL" id="JACHWZ010000038">
    <property type="protein sequence ID" value="MBB3063591.1"/>
    <property type="molecule type" value="Genomic_DNA"/>
</dbReference>
<dbReference type="SUPFAM" id="SSF110111">
    <property type="entry name" value="Ctag/Cox11"/>
    <property type="match status" value="1"/>
</dbReference>
<dbReference type="GO" id="GO:0005507">
    <property type="term" value="F:copper ion binding"/>
    <property type="evidence" value="ECO:0007669"/>
    <property type="project" value="InterPro"/>
</dbReference>
<dbReference type="RefSeq" id="WP_221192190.1">
    <property type="nucleotide sequence ID" value="NZ_JACHWZ010000038.1"/>
</dbReference>
<comment type="similarity">
    <text evidence="3">Belongs to the COX11/CtaG family.</text>
</comment>
<organism evidence="12 13">
    <name type="scientific">Microbulbifer rhizosphaerae</name>
    <dbReference type="NCBI Taxonomy" id="1562603"/>
    <lineage>
        <taxon>Bacteria</taxon>
        <taxon>Pseudomonadati</taxon>
        <taxon>Pseudomonadota</taxon>
        <taxon>Gammaproteobacteria</taxon>
        <taxon>Cellvibrionales</taxon>
        <taxon>Microbulbiferaceae</taxon>
        <taxon>Microbulbifer</taxon>
    </lineage>
</organism>
<dbReference type="PANTHER" id="PTHR21320:SF3">
    <property type="entry name" value="CYTOCHROME C OXIDASE ASSEMBLY PROTEIN COX11, MITOCHONDRIAL-RELATED"/>
    <property type="match status" value="1"/>
</dbReference>
<accession>A0A7W4WHB9</accession>
<evidence type="ECO:0000256" key="4">
    <source>
        <dbReference type="ARBA" id="ARBA00015384"/>
    </source>
</evidence>
<sequence length="243" mass="26432">MRWSENAKVTVQMLALAAGMLVFAVFIMPPLYDAFCEVTGLNGKTGGRYEAVPAAVDGSRLVTVQFLASNNENMPWSFKPSVVSMKVHPGEATDTVFLAANPTGRDMVGQAIPSLVPFKAAGYFHKTECFCFNQQILKAGESAELPLRFIVDPDLPPSVNTITLSYTLFDVTERVKPESVASLRRRAQALDAIANFPQSAVIADTPLPRKIHYDANILHSASALKPQIQVPGNNNKSDPQREG</sequence>
<keyword evidence="6" id="KW-0735">Signal-anchor</keyword>
<dbReference type="InterPro" id="IPR023471">
    <property type="entry name" value="CtaG/Cox11_dom_sf"/>
</dbReference>
<evidence type="ECO:0000256" key="5">
    <source>
        <dbReference type="ARBA" id="ARBA00022692"/>
    </source>
</evidence>
<evidence type="ECO:0000256" key="8">
    <source>
        <dbReference type="ARBA" id="ARBA00023008"/>
    </source>
</evidence>
<keyword evidence="13" id="KW-1185">Reference proteome</keyword>
<reference evidence="12 13" key="1">
    <citation type="submission" date="2020-08" db="EMBL/GenBank/DDBJ databases">
        <title>Genomic Encyclopedia of Type Strains, Phase III (KMG-III): the genomes of soil and plant-associated and newly described type strains.</title>
        <authorList>
            <person name="Whitman W."/>
        </authorList>
    </citation>
    <scope>NUCLEOTIDE SEQUENCE [LARGE SCALE GENOMIC DNA]</scope>
    <source>
        <strain evidence="12 13">CECT 8799</strain>
    </source>
</reference>
<keyword evidence="8" id="KW-0186">Copper</keyword>
<keyword evidence="9 11" id="KW-0472">Membrane</keyword>
<dbReference type="AlphaFoldDB" id="A0A7W4WHB9"/>
<evidence type="ECO:0000256" key="6">
    <source>
        <dbReference type="ARBA" id="ARBA00022968"/>
    </source>
</evidence>
<keyword evidence="5 11" id="KW-0812">Transmembrane</keyword>
<feature type="region of interest" description="Disordered" evidence="10">
    <location>
        <begin position="224"/>
        <end position="243"/>
    </location>
</feature>
<evidence type="ECO:0000256" key="9">
    <source>
        <dbReference type="ARBA" id="ARBA00023136"/>
    </source>
</evidence>
<evidence type="ECO:0000256" key="1">
    <source>
        <dbReference type="ARBA" id="ARBA00004007"/>
    </source>
</evidence>
<dbReference type="PANTHER" id="PTHR21320">
    <property type="entry name" value="CYTOCHROME C OXIDASE ASSEMBLY PROTEIN COX11-RELATED"/>
    <property type="match status" value="1"/>
</dbReference>
<evidence type="ECO:0000256" key="11">
    <source>
        <dbReference type="SAM" id="Phobius"/>
    </source>
</evidence>
<comment type="caution">
    <text evidence="12">The sequence shown here is derived from an EMBL/GenBank/DDBJ whole genome shotgun (WGS) entry which is preliminary data.</text>
</comment>